<proteinExistence type="predicted"/>
<gene>
    <name evidence="2" type="ORF">SAMEA3649591_01766</name>
    <name evidence="4" type="ORF">SAMEA4873559_00759</name>
    <name evidence="3" type="ORF">SAMEA4873632_01204</name>
</gene>
<accession>A0A486S485</accession>
<evidence type="ECO:0000313" key="2">
    <source>
        <dbReference type="EMBL" id="SVN63668.1"/>
    </source>
</evidence>
<dbReference type="AlphaFoldDB" id="A0A486S485"/>
<dbReference type="InterPro" id="IPR040684">
    <property type="entry name" value="HMUDK_hel"/>
</dbReference>
<dbReference type="EMBL" id="CAAHCC010000002">
    <property type="protein sequence ID" value="VGK75320.1"/>
    <property type="molecule type" value="Genomic_DNA"/>
</dbReference>
<feature type="domain" description="5-hmdU DNA kinase helical" evidence="1">
    <location>
        <begin position="28"/>
        <end position="324"/>
    </location>
</feature>
<sequence>MNSKNDQLFCNVREMKIKTAKPTLNEAVIKEWFYHQRERTSIYYKKEILNLPPYWTDDKILRNYKFVNTKRTWDKETKWLLKNITNNNKLTYENKILNSFLFRVINKSDTLNELDAPFDFTKMTIRDINEKIREKTINISLKKPGYVFFSAAYILGGPKFNFGKYLKNIEGIPENDMVIRMIKFVYYNQDKIVNGVKSSGNQFEVFEHLKSFSGIGDFLAYQIFIDLTYIPNFPFTELNFVISGPGCERGINWIFSNRDGMNSEECLFWFTINQNNIAEKYRENWNMDEIFHFLPKEERVYTLMDMENSGACEIDKRCRTKFNNKRPKQKYHYQSNNIELFYN</sequence>
<evidence type="ECO:0000313" key="3">
    <source>
        <dbReference type="EMBL" id="VGK75320.1"/>
    </source>
</evidence>
<name>A0A486S485_KLEPN</name>
<evidence type="ECO:0000259" key="1">
    <source>
        <dbReference type="Pfam" id="PF18723"/>
    </source>
</evidence>
<dbReference type="EMBL" id="UIUC01000005">
    <property type="protein sequence ID" value="SVN63668.1"/>
    <property type="molecule type" value="Genomic_DNA"/>
</dbReference>
<dbReference type="EMBL" id="CAAHDD010000001">
    <property type="protein sequence ID" value="VGM08223.1"/>
    <property type="molecule type" value="Genomic_DNA"/>
</dbReference>
<evidence type="ECO:0000313" key="6">
    <source>
        <dbReference type="Proteomes" id="UP000376235"/>
    </source>
</evidence>
<reference evidence="4 6" key="1">
    <citation type="submission" date="2019-03" db="EMBL/GenBank/DDBJ databases">
        <authorList>
            <consortium name="Pathogen Informatics"/>
        </authorList>
    </citation>
    <scope>NUCLEOTIDE SEQUENCE</scope>
    <source>
        <strain evidence="4">5012STDY7626358</strain>
        <strain evidence="3 6">5012STDY7626430</strain>
        <strain evidence="2 5">EuSCAPE_GR003</strain>
    </source>
</reference>
<evidence type="ECO:0000313" key="4">
    <source>
        <dbReference type="EMBL" id="VGM08223.1"/>
    </source>
</evidence>
<dbReference type="Pfam" id="PF18723">
    <property type="entry name" value="HMUDK_hel"/>
    <property type="match status" value="1"/>
</dbReference>
<evidence type="ECO:0000313" key="5">
    <source>
        <dbReference type="Proteomes" id="UP000258905"/>
    </source>
</evidence>
<dbReference type="Proteomes" id="UP000258905">
    <property type="component" value="Unassembled WGS sequence"/>
</dbReference>
<protein>
    <recommendedName>
        <fullName evidence="1">5-hmdU DNA kinase helical domain-containing protein</fullName>
    </recommendedName>
</protein>
<dbReference type="Proteomes" id="UP000376235">
    <property type="component" value="Unassembled WGS sequence"/>
</dbReference>
<dbReference type="RefSeq" id="WP_002911704.1">
    <property type="nucleotide sequence ID" value="NZ_BTWK01000060.1"/>
</dbReference>
<organism evidence="4">
    <name type="scientific">Klebsiella pneumoniae</name>
    <dbReference type="NCBI Taxonomy" id="573"/>
    <lineage>
        <taxon>Bacteria</taxon>
        <taxon>Pseudomonadati</taxon>
        <taxon>Pseudomonadota</taxon>
        <taxon>Gammaproteobacteria</taxon>
        <taxon>Enterobacterales</taxon>
        <taxon>Enterobacteriaceae</taxon>
        <taxon>Klebsiella/Raoultella group</taxon>
        <taxon>Klebsiella</taxon>
        <taxon>Klebsiella pneumoniae complex</taxon>
    </lineage>
</organism>